<evidence type="ECO:0000256" key="1">
    <source>
        <dbReference type="SAM" id="MobiDB-lite"/>
    </source>
</evidence>
<proteinExistence type="predicted"/>
<feature type="region of interest" description="Disordered" evidence="1">
    <location>
        <begin position="17"/>
        <end position="76"/>
    </location>
</feature>
<evidence type="ECO:0000313" key="2">
    <source>
        <dbReference type="EMBL" id="VEL32141.1"/>
    </source>
</evidence>
<comment type="caution">
    <text evidence="2">The sequence shown here is derived from an EMBL/GenBank/DDBJ whole genome shotgun (WGS) entry which is preliminary data.</text>
</comment>
<keyword evidence="3" id="KW-1185">Reference proteome</keyword>
<accession>A0A3S5AZ34</accession>
<gene>
    <name evidence="2" type="ORF">PXEA_LOCUS25581</name>
</gene>
<reference evidence="2" key="1">
    <citation type="submission" date="2018-11" db="EMBL/GenBank/DDBJ databases">
        <authorList>
            <consortium name="Pathogen Informatics"/>
        </authorList>
    </citation>
    <scope>NUCLEOTIDE SEQUENCE</scope>
</reference>
<feature type="compositionally biased region" description="Low complexity" evidence="1">
    <location>
        <begin position="28"/>
        <end position="43"/>
    </location>
</feature>
<organism evidence="2 3">
    <name type="scientific">Protopolystoma xenopodis</name>
    <dbReference type="NCBI Taxonomy" id="117903"/>
    <lineage>
        <taxon>Eukaryota</taxon>
        <taxon>Metazoa</taxon>
        <taxon>Spiralia</taxon>
        <taxon>Lophotrochozoa</taxon>
        <taxon>Platyhelminthes</taxon>
        <taxon>Monogenea</taxon>
        <taxon>Polyopisthocotylea</taxon>
        <taxon>Polystomatidea</taxon>
        <taxon>Polystomatidae</taxon>
        <taxon>Protopolystoma</taxon>
    </lineage>
</organism>
<sequence>MLQVLAFSASPRVNATFSPSSLRRYNRPSSASAAASEPASTPAGLSPQGMTSTADWLITRLEFPTNDSPPARPEGE</sequence>
<name>A0A3S5AZ34_9PLAT</name>
<evidence type="ECO:0000313" key="3">
    <source>
        <dbReference type="Proteomes" id="UP000784294"/>
    </source>
</evidence>
<dbReference type="Proteomes" id="UP000784294">
    <property type="component" value="Unassembled WGS sequence"/>
</dbReference>
<protein>
    <submittedName>
        <fullName evidence="2">Uncharacterized protein</fullName>
    </submittedName>
</protein>
<dbReference type="AlphaFoldDB" id="A0A3S5AZ34"/>
<dbReference type="EMBL" id="CAAALY010130744">
    <property type="protein sequence ID" value="VEL32141.1"/>
    <property type="molecule type" value="Genomic_DNA"/>
</dbReference>